<comment type="caution">
    <text evidence="1">The sequence shown here is derived from an EMBL/GenBank/DDBJ whole genome shotgun (WGS) entry which is preliminary data.</text>
</comment>
<organism evidence="1 2">
    <name type="scientific">Caerostris darwini</name>
    <dbReference type="NCBI Taxonomy" id="1538125"/>
    <lineage>
        <taxon>Eukaryota</taxon>
        <taxon>Metazoa</taxon>
        <taxon>Ecdysozoa</taxon>
        <taxon>Arthropoda</taxon>
        <taxon>Chelicerata</taxon>
        <taxon>Arachnida</taxon>
        <taxon>Araneae</taxon>
        <taxon>Araneomorphae</taxon>
        <taxon>Entelegynae</taxon>
        <taxon>Araneoidea</taxon>
        <taxon>Araneidae</taxon>
        <taxon>Caerostris</taxon>
    </lineage>
</organism>
<keyword evidence="2" id="KW-1185">Reference proteome</keyword>
<reference evidence="1 2" key="1">
    <citation type="submission" date="2021-06" db="EMBL/GenBank/DDBJ databases">
        <title>Caerostris darwini draft genome.</title>
        <authorList>
            <person name="Kono N."/>
            <person name="Arakawa K."/>
        </authorList>
    </citation>
    <scope>NUCLEOTIDE SEQUENCE [LARGE SCALE GENOMIC DNA]</scope>
</reference>
<dbReference type="EMBL" id="BPLQ01010577">
    <property type="protein sequence ID" value="GIY51677.1"/>
    <property type="molecule type" value="Genomic_DNA"/>
</dbReference>
<evidence type="ECO:0000313" key="2">
    <source>
        <dbReference type="Proteomes" id="UP001054837"/>
    </source>
</evidence>
<dbReference type="Proteomes" id="UP001054837">
    <property type="component" value="Unassembled WGS sequence"/>
</dbReference>
<gene>
    <name evidence="1" type="ORF">CDAR_424811</name>
</gene>
<proteinExistence type="predicted"/>
<protein>
    <submittedName>
        <fullName evidence="1">Uncharacterized protein</fullName>
    </submittedName>
</protein>
<evidence type="ECO:0000313" key="1">
    <source>
        <dbReference type="EMBL" id="GIY51677.1"/>
    </source>
</evidence>
<name>A0AAV4U1R0_9ARAC</name>
<dbReference type="AlphaFoldDB" id="A0AAV4U1R0"/>
<accession>A0AAV4U1R0</accession>
<sequence>MPPRNLQRSTRQALIAVRPEPHSTTATSIIPVTSRPVPALSSAARMSVRVYCPPVAQGMQCGTHPGFTKGGFAKGVSCSSGCKDKGVFVRRIRGLGVVFNGRYRELIGV</sequence>